<dbReference type="Pfam" id="PF00657">
    <property type="entry name" value="Lipase_GDSL"/>
    <property type="match status" value="1"/>
</dbReference>
<dbReference type="Proteomes" id="UP000189701">
    <property type="component" value="Unplaced"/>
</dbReference>
<proteinExistence type="inferred from homology"/>
<organism evidence="3 4">
    <name type="scientific">Nicotiana sylvestris</name>
    <name type="common">Wood tobacco</name>
    <name type="synonym">South American tobacco</name>
    <dbReference type="NCBI Taxonomy" id="4096"/>
    <lineage>
        <taxon>Eukaryota</taxon>
        <taxon>Viridiplantae</taxon>
        <taxon>Streptophyta</taxon>
        <taxon>Embryophyta</taxon>
        <taxon>Tracheophyta</taxon>
        <taxon>Spermatophyta</taxon>
        <taxon>Magnoliopsida</taxon>
        <taxon>eudicotyledons</taxon>
        <taxon>Gunneridae</taxon>
        <taxon>Pentapetalae</taxon>
        <taxon>asterids</taxon>
        <taxon>lamiids</taxon>
        <taxon>Solanales</taxon>
        <taxon>Solanaceae</taxon>
        <taxon>Nicotianoideae</taxon>
        <taxon>Nicotianeae</taxon>
        <taxon>Nicotiana</taxon>
    </lineage>
</organism>
<dbReference type="PANTHER" id="PTHR22835">
    <property type="entry name" value="ZINC FINGER FYVE DOMAIN CONTAINING PROTEIN"/>
    <property type="match status" value="1"/>
</dbReference>
<dbReference type="PANTHER" id="PTHR22835:SF517">
    <property type="entry name" value="GDSL-LIKE LIPASE_ACYLHYDROLASE FAMILY PROTEIN, EXPRESSED"/>
    <property type="match status" value="1"/>
</dbReference>
<sequence>MALTIRVVDLFVLSLIIFLVIQEYSQKIDAQVLMLQAPLLIKRKFDKIYQFRESLSDTGNFIRESLIGAQSIYARLPYGMDFPGGPSGRCSNGILMIDFIAEVMAENKIVDWGTNSSLNVQLDRMSSHSKPPSPLQVALIFVFCLSWLLGCHENLKNSLFLVGEIGGNDLNFGLFEGKTVEELRIMVPENIQTIINFVKRVIGFGATRMVVPGNFPIGCLPIYLTKFMTNNTTAYDEYHCLKILNNLAIFYNHHLQQAIDELKKDYPNITLIYGNAYLWLLQNAASLGLDKNLLQKACCGLVDYNYDASAILMCGAPGVVACANPNAHISWDGIHVSRIVLTTSH</sequence>
<keyword evidence="2" id="KW-0325">Glycoprotein</keyword>
<keyword evidence="3" id="KW-1185">Reference proteome</keyword>
<gene>
    <name evidence="4" type="primary">LOC104244976</name>
</gene>
<evidence type="ECO:0000313" key="4">
    <source>
        <dbReference type="RefSeq" id="XP_009798810.1"/>
    </source>
</evidence>
<dbReference type="InterPro" id="IPR001087">
    <property type="entry name" value="GDSL"/>
</dbReference>
<evidence type="ECO:0000256" key="1">
    <source>
        <dbReference type="ARBA" id="ARBA00008668"/>
    </source>
</evidence>
<dbReference type="InterPro" id="IPR036514">
    <property type="entry name" value="SGNH_hydro_sf"/>
</dbReference>
<dbReference type="GO" id="GO:0016788">
    <property type="term" value="F:hydrolase activity, acting on ester bonds"/>
    <property type="evidence" value="ECO:0007669"/>
    <property type="project" value="InterPro"/>
</dbReference>
<protein>
    <submittedName>
        <fullName evidence="4">GDSL esterase/lipase At5g03980-like</fullName>
    </submittedName>
</protein>
<reference evidence="3" key="1">
    <citation type="journal article" date="2013" name="Genome Biol.">
        <title>Reference genomes and transcriptomes of Nicotiana sylvestris and Nicotiana tomentosiformis.</title>
        <authorList>
            <person name="Sierro N."/>
            <person name="Battey J.N."/>
            <person name="Ouadi S."/>
            <person name="Bovet L."/>
            <person name="Goepfert S."/>
            <person name="Bakaher N."/>
            <person name="Peitsch M.C."/>
            <person name="Ivanov N.V."/>
        </authorList>
    </citation>
    <scope>NUCLEOTIDE SEQUENCE [LARGE SCALE GENOMIC DNA]</scope>
</reference>
<name>A0A1U7YJ06_NICSY</name>
<dbReference type="Gene3D" id="3.40.50.1110">
    <property type="entry name" value="SGNH hydrolase"/>
    <property type="match status" value="1"/>
</dbReference>
<dbReference type="STRING" id="4096.A0A1U7YJ06"/>
<dbReference type="eggNOG" id="ENOG502QQUR">
    <property type="taxonomic scope" value="Eukaryota"/>
</dbReference>
<comment type="similarity">
    <text evidence="1">Belongs to the 'GDSL' lipolytic enzyme family.</text>
</comment>
<evidence type="ECO:0000313" key="3">
    <source>
        <dbReference type="Proteomes" id="UP000189701"/>
    </source>
</evidence>
<evidence type="ECO:0000256" key="2">
    <source>
        <dbReference type="ARBA" id="ARBA00023180"/>
    </source>
</evidence>
<dbReference type="AlphaFoldDB" id="A0A1U7YJ06"/>
<accession>A0A1U7YJ06</accession>
<dbReference type="RefSeq" id="XP_009798810.1">
    <property type="nucleotide sequence ID" value="XM_009800508.1"/>
</dbReference>
<reference evidence="4" key="2">
    <citation type="submission" date="2025-08" db="UniProtKB">
        <authorList>
            <consortium name="RefSeq"/>
        </authorList>
    </citation>
    <scope>IDENTIFICATION</scope>
    <source>
        <tissue evidence="4">Leaf</tissue>
    </source>
</reference>